<dbReference type="Gene3D" id="3.40.50.720">
    <property type="entry name" value="NAD(P)-binding Rossmann-like Domain"/>
    <property type="match status" value="1"/>
</dbReference>
<dbReference type="InterPro" id="IPR050463">
    <property type="entry name" value="Gfo/Idh/MocA_oxidrdct_glycsds"/>
</dbReference>
<dbReference type="Proteomes" id="UP000502248">
    <property type="component" value="Chromosome"/>
</dbReference>
<dbReference type="PANTHER" id="PTHR43818:SF11">
    <property type="entry name" value="BCDNA.GH03377"/>
    <property type="match status" value="1"/>
</dbReference>
<name>A0A7Z2VLR4_9BACL</name>
<accession>A0A7Z2VLR4</accession>
<feature type="domain" description="Gfo/Idh/MocA-like oxidoreductase N-terminal" evidence="2">
    <location>
        <begin position="8"/>
        <end position="124"/>
    </location>
</feature>
<proteinExistence type="predicted"/>
<dbReference type="Gene3D" id="3.30.360.10">
    <property type="entry name" value="Dihydrodipicolinate Reductase, domain 2"/>
    <property type="match status" value="1"/>
</dbReference>
<dbReference type="KEGG" id="cheb:HH215_21940"/>
<organism evidence="3 4">
    <name type="scientific">Cohnella herbarum</name>
    <dbReference type="NCBI Taxonomy" id="2728023"/>
    <lineage>
        <taxon>Bacteria</taxon>
        <taxon>Bacillati</taxon>
        <taxon>Bacillota</taxon>
        <taxon>Bacilli</taxon>
        <taxon>Bacillales</taxon>
        <taxon>Paenibacillaceae</taxon>
        <taxon>Cohnella</taxon>
    </lineage>
</organism>
<dbReference type="RefSeq" id="WP_169281838.1">
    <property type="nucleotide sequence ID" value="NZ_CP051680.1"/>
</dbReference>
<dbReference type="InterPro" id="IPR000683">
    <property type="entry name" value="Gfo/Idh/MocA-like_OxRdtase_N"/>
</dbReference>
<protein>
    <submittedName>
        <fullName evidence="3">Gfo/Idh/MocA family oxidoreductase</fullName>
    </submittedName>
</protein>
<sequence length="381" mass="43154">MAEQSKKIRVAVAGLRFGGAFAPIYHAHPDVEYVGICDPDEEQLKKYGDTFGFERRHSNLDELLQSDEYDAIHLVTPIPQHGKQAVDVLRSGKHCACTVPAATTIEELKSIVQAQKQSNKNYMMMETAVYTYPFLHAQRMLQQGDFGRIQFLRGAHYQDMENWPAYWMGLPPMHYATHAIAPLLAISGARATKVHCFGSGVMREELRRQYGNPYPVETAIYQLDKPNLSAEVTRTLFHTARSYMESFNIYGERASMEWHMEDEEQILFKMGALMEGRGRSMSSERIKPASRPDLLPPELARYITHQIELDPDNPHQSVLQGNGHHGSHPHLVHEFVRSIVEERRPAIDAITAANWTAAGICAHESAMKDGQEVRIPSFDEI</sequence>
<dbReference type="GO" id="GO:0016491">
    <property type="term" value="F:oxidoreductase activity"/>
    <property type="evidence" value="ECO:0007669"/>
    <property type="project" value="UniProtKB-KW"/>
</dbReference>
<dbReference type="Pfam" id="PF01408">
    <property type="entry name" value="GFO_IDH_MocA"/>
    <property type="match status" value="1"/>
</dbReference>
<evidence type="ECO:0000256" key="1">
    <source>
        <dbReference type="ARBA" id="ARBA00023002"/>
    </source>
</evidence>
<reference evidence="3 4" key="1">
    <citation type="submission" date="2020-04" db="EMBL/GenBank/DDBJ databases">
        <title>Genome sequencing of novel species.</title>
        <authorList>
            <person name="Heo J."/>
            <person name="Kim S.-J."/>
            <person name="Kim J.-S."/>
            <person name="Hong S.-B."/>
            <person name="Kwon S.-W."/>
        </authorList>
    </citation>
    <scope>NUCLEOTIDE SEQUENCE [LARGE SCALE GENOMIC DNA]</scope>
    <source>
        <strain evidence="3 4">MFER-1</strain>
    </source>
</reference>
<evidence type="ECO:0000259" key="2">
    <source>
        <dbReference type="Pfam" id="PF01408"/>
    </source>
</evidence>
<keyword evidence="1" id="KW-0560">Oxidoreductase</keyword>
<dbReference type="InterPro" id="IPR036291">
    <property type="entry name" value="NAD(P)-bd_dom_sf"/>
</dbReference>
<dbReference type="PANTHER" id="PTHR43818">
    <property type="entry name" value="BCDNA.GH03377"/>
    <property type="match status" value="1"/>
</dbReference>
<dbReference type="GO" id="GO:0000166">
    <property type="term" value="F:nucleotide binding"/>
    <property type="evidence" value="ECO:0007669"/>
    <property type="project" value="InterPro"/>
</dbReference>
<dbReference type="AlphaFoldDB" id="A0A7Z2VLR4"/>
<dbReference type="EMBL" id="CP051680">
    <property type="protein sequence ID" value="QJD85578.1"/>
    <property type="molecule type" value="Genomic_DNA"/>
</dbReference>
<evidence type="ECO:0000313" key="4">
    <source>
        <dbReference type="Proteomes" id="UP000502248"/>
    </source>
</evidence>
<gene>
    <name evidence="3" type="ORF">HH215_21940</name>
</gene>
<evidence type="ECO:0000313" key="3">
    <source>
        <dbReference type="EMBL" id="QJD85578.1"/>
    </source>
</evidence>
<dbReference type="SUPFAM" id="SSF51735">
    <property type="entry name" value="NAD(P)-binding Rossmann-fold domains"/>
    <property type="match status" value="1"/>
</dbReference>
<dbReference type="SUPFAM" id="SSF55347">
    <property type="entry name" value="Glyceraldehyde-3-phosphate dehydrogenase-like, C-terminal domain"/>
    <property type="match status" value="1"/>
</dbReference>
<keyword evidence="4" id="KW-1185">Reference proteome</keyword>